<dbReference type="InterPro" id="IPR004408">
    <property type="entry name" value="Biotin_CoA_COase_ligase"/>
</dbReference>
<accession>A0ABM7IAX9</accession>
<dbReference type="NCBIfam" id="TIGR00121">
    <property type="entry name" value="birA_ligase"/>
    <property type="match status" value="1"/>
</dbReference>
<dbReference type="GO" id="GO:0016874">
    <property type="term" value="F:ligase activity"/>
    <property type="evidence" value="ECO:0007669"/>
    <property type="project" value="UniProtKB-KW"/>
</dbReference>
<dbReference type="PROSITE" id="PS51733">
    <property type="entry name" value="BPL_LPL_CATALYTIC"/>
    <property type="match status" value="1"/>
</dbReference>
<evidence type="ECO:0000259" key="4">
    <source>
        <dbReference type="PROSITE" id="PS51733"/>
    </source>
</evidence>
<keyword evidence="1 5" id="KW-0436">Ligase</keyword>
<evidence type="ECO:0000313" key="5">
    <source>
        <dbReference type="EMBL" id="BBX83849.1"/>
    </source>
</evidence>
<dbReference type="Pfam" id="PF03099">
    <property type="entry name" value="BPL_LplA_LipB"/>
    <property type="match status" value="1"/>
</dbReference>
<dbReference type="RefSeq" id="WP_138231773.1">
    <property type="nucleotide sequence ID" value="NZ_AP022577.1"/>
</dbReference>
<evidence type="ECO:0000313" key="6">
    <source>
        <dbReference type="Proteomes" id="UP000465609"/>
    </source>
</evidence>
<dbReference type="Pfam" id="PF02237">
    <property type="entry name" value="BPL_C"/>
    <property type="match status" value="1"/>
</dbReference>
<evidence type="ECO:0000256" key="1">
    <source>
        <dbReference type="ARBA" id="ARBA00022598"/>
    </source>
</evidence>
<dbReference type="EC" id="6.3.4.15" evidence="3"/>
<keyword evidence="6" id="KW-1185">Reference proteome</keyword>
<dbReference type="Gene3D" id="2.30.30.100">
    <property type="match status" value="1"/>
</dbReference>
<dbReference type="InterPro" id="IPR003142">
    <property type="entry name" value="BPL_C"/>
</dbReference>
<evidence type="ECO:0000256" key="2">
    <source>
        <dbReference type="ARBA" id="ARBA00023267"/>
    </source>
</evidence>
<proteinExistence type="predicted"/>
<dbReference type="PANTHER" id="PTHR12835">
    <property type="entry name" value="BIOTIN PROTEIN LIGASE"/>
    <property type="match status" value="1"/>
</dbReference>
<protein>
    <recommendedName>
        <fullName evidence="3">biotin--[biotin carboxyl-carrier protein] ligase</fullName>
        <ecNumber evidence="3">6.3.4.15</ecNumber>
    </recommendedName>
</protein>
<name>A0ABM7IAX9_9MYCO</name>
<dbReference type="EMBL" id="AP022577">
    <property type="protein sequence ID" value="BBX83849.1"/>
    <property type="molecule type" value="Genomic_DNA"/>
</dbReference>
<reference evidence="5 6" key="1">
    <citation type="journal article" date="2019" name="Emerg. Microbes Infect.">
        <title>Comprehensive subspecies identification of 175 nontuberculous mycobacteria species based on 7547 genomic profiles.</title>
        <authorList>
            <person name="Matsumoto Y."/>
            <person name="Kinjo T."/>
            <person name="Motooka D."/>
            <person name="Nabeya D."/>
            <person name="Jung N."/>
            <person name="Uechi K."/>
            <person name="Horii T."/>
            <person name="Iida T."/>
            <person name="Fujita J."/>
            <person name="Nakamura S."/>
        </authorList>
    </citation>
    <scope>NUCLEOTIDE SEQUENCE [LARGE SCALE GENOMIC DNA]</scope>
    <source>
        <strain evidence="5 6">JCM 15296</strain>
    </source>
</reference>
<feature type="domain" description="BPL/LPL catalytic" evidence="4">
    <location>
        <begin position="18"/>
        <end position="199"/>
    </location>
</feature>
<evidence type="ECO:0000256" key="3">
    <source>
        <dbReference type="ARBA" id="ARBA00024227"/>
    </source>
</evidence>
<keyword evidence="2" id="KW-0092">Biotin</keyword>
<dbReference type="InterPro" id="IPR045864">
    <property type="entry name" value="aa-tRNA-synth_II/BPL/LPL"/>
</dbReference>
<dbReference type="InterPro" id="IPR004143">
    <property type="entry name" value="BPL_LPL_catalytic"/>
</dbReference>
<gene>
    <name evidence="5" type="ORF">MAUB_17220</name>
</gene>
<dbReference type="Gene3D" id="3.30.930.10">
    <property type="entry name" value="Bira Bifunctional Protein, Domain 2"/>
    <property type="match status" value="1"/>
</dbReference>
<organism evidence="5 6">
    <name type="scientific">Mycolicibacterium aubagnense</name>
    <dbReference type="NCBI Taxonomy" id="319707"/>
    <lineage>
        <taxon>Bacteria</taxon>
        <taxon>Bacillati</taxon>
        <taxon>Actinomycetota</taxon>
        <taxon>Actinomycetes</taxon>
        <taxon>Mycobacteriales</taxon>
        <taxon>Mycobacteriaceae</taxon>
        <taxon>Mycolicibacterium</taxon>
    </lineage>
</organism>
<dbReference type="SUPFAM" id="SSF55681">
    <property type="entry name" value="Class II aaRS and biotin synthetases"/>
    <property type="match status" value="1"/>
</dbReference>
<dbReference type="PANTHER" id="PTHR12835:SF5">
    <property type="entry name" value="BIOTIN--PROTEIN LIGASE"/>
    <property type="match status" value="1"/>
</dbReference>
<dbReference type="CDD" id="cd16442">
    <property type="entry name" value="BPL"/>
    <property type="match status" value="1"/>
</dbReference>
<dbReference type="Proteomes" id="UP000465609">
    <property type="component" value="Chromosome"/>
</dbReference>
<sequence length="268" mass="26946">MTADLLPLDAAAIQAEAGAGWRVEVVAETGSTNADLAARAQSGENVAGVALFAEDQTEGRGRQGRSWSAVPRSQILVSVGVDTTDVPSGTWGLLSLAAGLAVVEAVAEVTGVQAVLKWPNDVQVGTGKLAGILAEVAAPGSGGSPVIVVGIGLNVSMAAGELPDPAAVSLLSVGVAQPDRQRLAAVLLNRLHARIAEWRAGGNVELLAVYRKHSSTLGRSVRAELPGGREVVGQATDIDAGGALVIDSADGVVAVSAGDVVHLRPATS</sequence>